<keyword evidence="2" id="KW-1185">Reference proteome</keyword>
<sequence>MISRLIISRNLLRRVNTLNSARALHSLSKAKNFPKVFLIATSYPLSKDYNSFMEDFDLKLKQACELGESAITELMNMLQKAVKDVTQAYKESLKKQISLIAEATKAGASSPKWDDLPQFRTQAAEISQQFQDLVATIRTL</sequence>
<name>A0AA38MFB8_9CUCU</name>
<gene>
    <name evidence="1" type="ORF">Zmor_014003</name>
</gene>
<proteinExistence type="predicted"/>
<dbReference type="AlphaFoldDB" id="A0AA38MFB8"/>
<comment type="caution">
    <text evidence="1">The sequence shown here is derived from an EMBL/GenBank/DDBJ whole genome shotgun (WGS) entry which is preliminary data.</text>
</comment>
<organism evidence="1 2">
    <name type="scientific">Zophobas morio</name>
    <dbReference type="NCBI Taxonomy" id="2755281"/>
    <lineage>
        <taxon>Eukaryota</taxon>
        <taxon>Metazoa</taxon>
        <taxon>Ecdysozoa</taxon>
        <taxon>Arthropoda</taxon>
        <taxon>Hexapoda</taxon>
        <taxon>Insecta</taxon>
        <taxon>Pterygota</taxon>
        <taxon>Neoptera</taxon>
        <taxon>Endopterygota</taxon>
        <taxon>Coleoptera</taxon>
        <taxon>Polyphaga</taxon>
        <taxon>Cucujiformia</taxon>
        <taxon>Tenebrionidae</taxon>
        <taxon>Zophobas</taxon>
    </lineage>
</organism>
<evidence type="ECO:0000313" key="1">
    <source>
        <dbReference type="EMBL" id="KAJ3654845.1"/>
    </source>
</evidence>
<evidence type="ECO:0000313" key="2">
    <source>
        <dbReference type="Proteomes" id="UP001168821"/>
    </source>
</evidence>
<protein>
    <submittedName>
        <fullName evidence="1">Uncharacterized protein</fullName>
    </submittedName>
</protein>
<reference evidence="1" key="1">
    <citation type="journal article" date="2023" name="G3 (Bethesda)">
        <title>Whole genome assemblies of Zophobas morio and Tenebrio molitor.</title>
        <authorList>
            <person name="Kaur S."/>
            <person name="Stinson S.A."/>
            <person name="diCenzo G.C."/>
        </authorList>
    </citation>
    <scope>NUCLEOTIDE SEQUENCE</scope>
    <source>
        <strain evidence="1">QUZm001</strain>
    </source>
</reference>
<dbReference type="Proteomes" id="UP001168821">
    <property type="component" value="Unassembled WGS sequence"/>
</dbReference>
<dbReference type="EMBL" id="JALNTZ010000004">
    <property type="protein sequence ID" value="KAJ3654845.1"/>
    <property type="molecule type" value="Genomic_DNA"/>
</dbReference>
<accession>A0AA38MFB8</accession>